<organism evidence="2 3">
    <name type="scientific">Sporomusa sphaeroides DSM 2875</name>
    <dbReference type="NCBI Taxonomy" id="1337886"/>
    <lineage>
        <taxon>Bacteria</taxon>
        <taxon>Bacillati</taxon>
        <taxon>Bacillota</taxon>
        <taxon>Negativicutes</taxon>
        <taxon>Selenomonadales</taxon>
        <taxon>Sporomusaceae</taxon>
        <taxon>Sporomusa</taxon>
    </lineage>
</organism>
<keyword evidence="3" id="KW-1185">Reference proteome</keyword>
<comment type="caution">
    <text evidence="2">The sequence shown here is derived from an EMBL/GenBank/DDBJ whole genome shotgun (WGS) entry which is preliminary data.</text>
</comment>
<protein>
    <recommendedName>
        <fullName evidence="4">Large polyvalent protein associated domain-containing protein</fullName>
    </recommendedName>
</protein>
<feature type="region of interest" description="Disordered" evidence="1">
    <location>
        <begin position="266"/>
        <end position="285"/>
    </location>
</feature>
<accession>A0ABP2C4S6</accession>
<gene>
    <name evidence="2" type="ORF">SSPH_01016</name>
</gene>
<evidence type="ECO:0000313" key="2">
    <source>
        <dbReference type="EMBL" id="CVK18379.1"/>
    </source>
</evidence>
<name>A0ABP2C4S6_9FIRM</name>
<evidence type="ECO:0000256" key="1">
    <source>
        <dbReference type="SAM" id="MobiDB-lite"/>
    </source>
</evidence>
<evidence type="ECO:0000313" key="3">
    <source>
        <dbReference type="Proteomes" id="UP000245702"/>
    </source>
</evidence>
<sequence length="302" mass="33194">MIGEILFGKGNLLNPMTWRPNAGQNARFWLPYLALSGGWGIPGFKALMLPVVAGILRAFGYDGDDDELIVKQATFKMADEFFKDIPEVNELMKGVVRTGWYGALGAIPKYGVDVSKSTGIGDFGSAGNMPRTAWERFFSAFGPGGSTIYNFGIKAFELDGVGALTAISPAIGDVAAAIAGEKRGKRGRLQTTYDTMYERILKAAGFRLVDEAEESDIGRIEKDILKSKRDEVAVAIDNYLEAEANKDQKAITKAAEELRRLTVTGKQVAGERRRKNQTALERTEKTIPKKYRQEFDGIMGFK</sequence>
<reference evidence="2 3" key="1">
    <citation type="submission" date="2016-01" db="EMBL/GenBank/DDBJ databases">
        <authorList>
            <person name="Brown R."/>
        </authorList>
    </citation>
    <scope>NUCLEOTIDE SEQUENCE [LARGE SCALE GENOMIC DNA]</scope>
    <source>
        <strain evidence="2">Sporomusa sphaeroides DSM 2875</strain>
    </source>
</reference>
<evidence type="ECO:0008006" key="4">
    <source>
        <dbReference type="Google" id="ProtNLM"/>
    </source>
</evidence>
<dbReference type="EMBL" id="FCOW01000004">
    <property type="protein sequence ID" value="CVK18379.1"/>
    <property type="molecule type" value="Genomic_DNA"/>
</dbReference>
<dbReference type="Proteomes" id="UP000245702">
    <property type="component" value="Unassembled WGS sequence"/>
</dbReference>
<proteinExistence type="predicted"/>